<dbReference type="SUPFAM" id="SSF56496">
    <property type="entry name" value="Fibrinogen C-terminal domain-like"/>
    <property type="match status" value="1"/>
</dbReference>
<dbReference type="InterPro" id="IPR036056">
    <property type="entry name" value="Fibrinogen-like_C"/>
</dbReference>
<accession>A0A433SJ90</accession>
<dbReference type="STRING" id="188477.A0A433SJ90"/>
<proteinExistence type="predicted"/>
<sequence length="329" mass="37665">MGLRDLFTTARLVSLLVMASATTSLEQKPSLSLDERLETMEAKIESLADGFAKRSAIDSDRRKKDMEEILTRIIRLTDSIEEEFSVMKGDVKNSWQQLQLITGESASKTLNAFQTVANKLNDTLQRKMQTALKDFVPQACKIFASIPQKPPSLIYYNRFPGVHTPLVCDTVTDGGGWIVIQRRSLYSTGFFHGWEKYRNGFGTMDKDFWLGNENIHTITSSGQYELRVDLESTFARYDRFFLASEADKYRLHLGSYSGTAGDHLAFNNGSVFTTWDVDSDKCNSPWRYKGSWWYKCGTIANLNGDWHIGFLWDDTTLRFSEMKIRQLNR</sequence>
<keyword evidence="1" id="KW-0732">Signal</keyword>
<dbReference type="SMART" id="SM00186">
    <property type="entry name" value="FBG"/>
    <property type="match status" value="1"/>
</dbReference>
<name>A0A433SJ90_ELYCH</name>
<keyword evidence="4" id="KW-1185">Reference proteome</keyword>
<evidence type="ECO:0000313" key="3">
    <source>
        <dbReference type="EMBL" id="RUS69121.1"/>
    </source>
</evidence>
<feature type="signal peptide" evidence="1">
    <location>
        <begin position="1"/>
        <end position="21"/>
    </location>
</feature>
<evidence type="ECO:0000259" key="2">
    <source>
        <dbReference type="PROSITE" id="PS51406"/>
    </source>
</evidence>
<evidence type="ECO:0000313" key="4">
    <source>
        <dbReference type="Proteomes" id="UP000271974"/>
    </source>
</evidence>
<dbReference type="CDD" id="cd00087">
    <property type="entry name" value="FReD"/>
    <property type="match status" value="1"/>
</dbReference>
<dbReference type="PANTHER" id="PTHR19143:SF458">
    <property type="entry name" value="FIBRINOGEN C-TERMINAL DOMAIN-CONTAINING PROTEIN-RELATED"/>
    <property type="match status" value="1"/>
</dbReference>
<dbReference type="OrthoDB" id="6514358at2759"/>
<dbReference type="Gene3D" id="3.90.215.10">
    <property type="entry name" value="Gamma Fibrinogen, chain A, domain 1"/>
    <property type="match status" value="1"/>
</dbReference>
<dbReference type="InterPro" id="IPR002181">
    <property type="entry name" value="Fibrinogen_a/b/g_C_dom"/>
</dbReference>
<dbReference type="PANTHER" id="PTHR19143">
    <property type="entry name" value="FIBRINOGEN/TENASCIN/ANGIOPOEITIN"/>
    <property type="match status" value="1"/>
</dbReference>
<dbReference type="PROSITE" id="PS51406">
    <property type="entry name" value="FIBRINOGEN_C_2"/>
    <property type="match status" value="1"/>
</dbReference>
<dbReference type="InterPro" id="IPR014716">
    <property type="entry name" value="Fibrinogen_a/b/g_C_1"/>
</dbReference>
<comment type="caution">
    <text evidence="3">The sequence shown here is derived from an EMBL/GenBank/DDBJ whole genome shotgun (WGS) entry which is preliminary data.</text>
</comment>
<dbReference type="Proteomes" id="UP000271974">
    <property type="component" value="Unassembled WGS sequence"/>
</dbReference>
<dbReference type="Pfam" id="PF00147">
    <property type="entry name" value="Fibrinogen_C"/>
    <property type="match status" value="1"/>
</dbReference>
<evidence type="ECO:0000256" key="1">
    <source>
        <dbReference type="SAM" id="SignalP"/>
    </source>
</evidence>
<protein>
    <recommendedName>
        <fullName evidence="2">Fibrinogen C-terminal domain-containing protein</fullName>
    </recommendedName>
</protein>
<dbReference type="GO" id="GO:0005615">
    <property type="term" value="C:extracellular space"/>
    <property type="evidence" value="ECO:0007669"/>
    <property type="project" value="TreeGrafter"/>
</dbReference>
<dbReference type="EMBL" id="RQTK01001823">
    <property type="protein sequence ID" value="RUS69121.1"/>
    <property type="molecule type" value="Genomic_DNA"/>
</dbReference>
<feature type="domain" description="Fibrinogen C-terminal" evidence="2">
    <location>
        <begin position="131"/>
        <end position="328"/>
    </location>
</feature>
<organism evidence="3 4">
    <name type="scientific">Elysia chlorotica</name>
    <name type="common">Eastern emerald elysia</name>
    <name type="synonym">Sea slug</name>
    <dbReference type="NCBI Taxonomy" id="188477"/>
    <lineage>
        <taxon>Eukaryota</taxon>
        <taxon>Metazoa</taxon>
        <taxon>Spiralia</taxon>
        <taxon>Lophotrochozoa</taxon>
        <taxon>Mollusca</taxon>
        <taxon>Gastropoda</taxon>
        <taxon>Heterobranchia</taxon>
        <taxon>Euthyneura</taxon>
        <taxon>Panpulmonata</taxon>
        <taxon>Sacoglossa</taxon>
        <taxon>Placobranchoidea</taxon>
        <taxon>Plakobranchidae</taxon>
        <taxon>Elysia</taxon>
    </lineage>
</organism>
<gene>
    <name evidence="3" type="ORF">EGW08_023119</name>
</gene>
<reference evidence="3 4" key="1">
    <citation type="submission" date="2019-01" db="EMBL/GenBank/DDBJ databases">
        <title>A draft genome assembly of the solar-powered sea slug Elysia chlorotica.</title>
        <authorList>
            <person name="Cai H."/>
            <person name="Li Q."/>
            <person name="Fang X."/>
            <person name="Li J."/>
            <person name="Curtis N.E."/>
            <person name="Altenburger A."/>
            <person name="Shibata T."/>
            <person name="Feng M."/>
            <person name="Maeda T."/>
            <person name="Schwartz J.A."/>
            <person name="Shigenobu S."/>
            <person name="Lundholm N."/>
            <person name="Nishiyama T."/>
            <person name="Yang H."/>
            <person name="Hasebe M."/>
            <person name="Li S."/>
            <person name="Pierce S.K."/>
            <person name="Wang J."/>
        </authorList>
    </citation>
    <scope>NUCLEOTIDE SEQUENCE [LARGE SCALE GENOMIC DNA]</scope>
    <source>
        <strain evidence="3">EC2010</strain>
        <tissue evidence="3">Whole organism of an adult</tissue>
    </source>
</reference>
<dbReference type="InterPro" id="IPR050373">
    <property type="entry name" value="Fibrinogen_C-term_domain"/>
</dbReference>
<feature type="chain" id="PRO_5019093936" description="Fibrinogen C-terminal domain-containing protein" evidence="1">
    <location>
        <begin position="22"/>
        <end position="329"/>
    </location>
</feature>
<dbReference type="AlphaFoldDB" id="A0A433SJ90"/>